<gene>
    <name evidence="3" type="ORF">BVG79_01670</name>
</gene>
<reference evidence="3 4" key="1">
    <citation type="submission" date="2017-02" db="EMBL/GenBank/DDBJ databases">
        <title>Ketogulonicigenium robustum SPU B003 Genome sequencing and assembly.</title>
        <authorList>
            <person name="Li Y."/>
            <person name="Liu L."/>
            <person name="Wang C."/>
            <person name="Zhang M."/>
            <person name="Zhang T."/>
            <person name="Zhang Y."/>
        </authorList>
    </citation>
    <scope>NUCLEOTIDE SEQUENCE [LARGE SCALE GENOMIC DNA]</scope>
    <source>
        <strain evidence="3 4">SPU_B003</strain>
    </source>
</reference>
<dbReference type="Gene3D" id="2.40.10.10">
    <property type="entry name" value="Trypsin-like serine proteases"/>
    <property type="match status" value="1"/>
</dbReference>
<dbReference type="Gene3D" id="1.10.101.10">
    <property type="entry name" value="PGBD-like superfamily/PGBD"/>
    <property type="match status" value="1"/>
</dbReference>
<evidence type="ECO:0000256" key="1">
    <source>
        <dbReference type="SAM" id="SignalP"/>
    </source>
</evidence>
<dbReference type="InterPro" id="IPR043504">
    <property type="entry name" value="Peptidase_S1_PA_chymotrypsin"/>
</dbReference>
<organism evidence="3 4">
    <name type="scientific">Ketogulonicigenium robustum</name>
    <dbReference type="NCBI Taxonomy" id="92947"/>
    <lineage>
        <taxon>Bacteria</taxon>
        <taxon>Pseudomonadati</taxon>
        <taxon>Pseudomonadota</taxon>
        <taxon>Alphaproteobacteria</taxon>
        <taxon>Rhodobacterales</taxon>
        <taxon>Roseobacteraceae</taxon>
        <taxon>Ketogulonicigenium</taxon>
    </lineage>
</organism>
<feature type="signal peptide" evidence="1">
    <location>
        <begin position="1"/>
        <end position="38"/>
    </location>
</feature>
<name>A0A1W6P0P8_9RHOB</name>
<dbReference type="InterPro" id="IPR009003">
    <property type="entry name" value="Peptidase_S1_PA"/>
</dbReference>
<dbReference type="Pfam" id="PF01471">
    <property type="entry name" value="PG_binding_1"/>
    <property type="match status" value="1"/>
</dbReference>
<dbReference type="KEGG" id="kro:BVG79_01670"/>
<accession>A0A1W6P0P8</accession>
<dbReference type="STRING" id="92947.BVG79_01670"/>
<dbReference type="InterPro" id="IPR036366">
    <property type="entry name" value="PGBDSf"/>
</dbReference>
<dbReference type="InterPro" id="IPR036365">
    <property type="entry name" value="PGBD-like_sf"/>
</dbReference>
<dbReference type="AlphaFoldDB" id="A0A1W6P0P8"/>
<evidence type="ECO:0000259" key="2">
    <source>
        <dbReference type="Pfam" id="PF01471"/>
    </source>
</evidence>
<protein>
    <submittedName>
        <fullName evidence="3">Peptidoglycan binding domain protein</fullName>
    </submittedName>
</protein>
<keyword evidence="1" id="KW-0732">Signal</keyword>
<dbReference type="OrthoDB" id="6810892at2"/>
<dbReference type="SUPFAM" id="SSF47090">
    <property type="entry name" value="PGBD-like"/>
    <property type="match status" value="1"/>
</dbReference>
<dbReference type="EMBL" id="CP019937">
    <property type="protein sequence ID" value="ARO15014.1"/>
    <property type="molecule type" value="Genomic_DNA"/>
</dbReference>
<dbReference type="InterPro" id="IPR002477">
    <property type="entry name" value="Peptidoglycan-bd-like"/>
</dbReference>
<proteinExistence type="predicted"/>
<dbReference type="RefSeq" id="WP_085786466.1">
    <property type="nucleotide sequence ID" value="NZ_CP019937.1"/>
</dbReference>
<sequence length="579" mass="58834">MPPLRATSPDLSRLWRKLALSIILCAAALLAAHRDAAAQDGPAWVQIEAQPTLAMAQQRVRAYSGGLPDVSGWTLPSGWYAIVLGPYTRSDATAYLAQLLRDRAAPNDSYIVDGSQFRQQFWPIGSGADLTPRPLPAASAVVAPPPAVEPPVETDPAETVETALASENLLDRAAKQAIQSALADAGVYSGAIDGLFGRGTRDAMTAWQTQRGSAPTGVLTSAERDALITDYNAILAPLGLTLTRDTAAGIEIEIPTAVVAARDATPPFALWQATDSPAAVLLISQSGDSARLASLAAELGALPVVPAGARVQRSGPSLLIEGADAQRRIHLQATARDGVIKGFALVWPTGDDRVFGRLLARMQASYRVLPGTLDHGATSNSTTPPVDTTIDTPRVLQAGVYVNAQGEVATAAAPLAQCTRFVLGGDRPATLRRAAGGVAIVAPATPSAPAAVARFAAPAAGDTAAVVAGFSAGTVLAQASTTPARAQMLAQTDTTATQLRISAQTGSGDIGGPVLDGAGSVIGLLVPTSDNASGAASAVSATTVAAFAGAALDAGPHPAIAAGAVAQIARAITVQVACW</sequence>
<feature type="domain" description="Peptidoglycan binding-like" evidence="2">
    <location>
        <begin position="176"/>
        <end position="227"/>
    </location>
</feature>
<keyword evidence="4" id="KW-1185">Reference proteome</keyword>
<evidence type="ECO:0000313" key="3">
    <source>
        <dbReference type="EMBL" id="ARO15014.1"/>
    </source>
</evidence>
<evidence type="ECO:0000313" key="4">
    <source>
        <dbReference type="Proteomes" id="UP000242447"/>
    </source>
</evidence>
<dbReference type="Proteomes" id="UP000242447">
    <property type="component" value="Chromosome"/>
</dbReference>
<dbReference type="SUPFAM" id="SSF50494">
    <property type="entry name" value="Trypsin-like serine proteases"/>
    <property type="match status" value="1"/>
</dbReference>
<feature type="chain" id="PRO_5012754909" evidence="1">
    <location>
        <begin position="39"/>
        <end position="579"/>
    </location>
</feature>